<comment type="caution">
    <text evidence="1">The sequence shown here is derived from an EMBL/GenBank/DDBJ whole genome shotgun (WGS) entry which is preliminary data.</text>
</comment>
<dbReference type="AlphaFoldDB" id="A0A3M0JL64"/>
<reference evidence="1 2" key="1">
    <citation type="submission" date="2018-07" db="EMBL/GenBank/DDBJ databases">
        <title>A high quality draft genome assembly of the barn swallow (H. rustica rustica).</title>
        <authorList>
            <person name="Formenti G."/>
            <person name="Chiara M."/>
            <person name="Poveda L."/>
            <person name="Francoijs K.-J."/>
            <person name="Bonisoli-Alquati A."/>
            <person name="Canova L."/>
            <person name="Gianfranceschi L."/>
            <person name="Horner D.S."/>
            <person name="Saino N."/>
        </authorList>
    </citation>
    <scope>NUCLEOTIDE SEQUENCE [LARGE SCALE GENOMIC DNA]</scope>
    <source>
        <strain evidence="1">Chelidonia</strain>
        <tissue evidence="1">Blood</tissue>
    </source>
</reference>
<dbReference type="Proteomes" id="UP000269221">
    <property type="component" value="Unassembled WGS sequence"/>
</dbReference>
<gene>
    <name evidence="1" type="ORF">DUI87_21686</name>
</gene>
<sequence>MVKAIFRGADFRPCMTSQADSGLVGMLDLYPAVSRSHQLEIVRPDLSLAEKDLGAGQQCLTMSQDLPKEANGILAWIME</sequence>
<evidence type="ECO:0000313" key="1">
    <source>
        <dbReference type="EMBL" id="RMC01673.1"/>
    </source>
</evidence>
<evidence type="ECO:0000313" key="2">
    <source>
        <dbReference type="Proteomes" id="UP000269221"/>
    </source>
</evidence>
<organism evidence="1 2">
    <name type="scientific">Hirundo rustica rustica</name>
    <dbReference type="NCBI Taxonomy" id="333673"/>
    <lineage>
        <taxon>Eukaryota</taxon>
        <taxon>Metazoa</taxon>
        <taxon>Chordata</taxon>
        <taxon>Craniata</taxon>
        <taxon>Vertebrata</taxon>
        <taxon>Euteleostomi</taxon>
        <taxon>Archelosauria</taxon>
        <taxon>Archosauria</taxon>
        <taxon>Dinosauria</taxon>
        <taxon>Saurischia</taxon>
        <taxon>Theropoda</taxon>
        <taxon>Coelurosauria</taxon>
        <taxon>Aves</taxon>
        <taxon>Neognathae</taxon>
        <taxon>Neoaves</taxon>
        <taxon>Telluraves</taxon>
        <taxon>Australaves</taxon>
        <taxon>Passeriformes</taxon>
        <taxon>Sylvioidea</taxon>
        <taxon>Hirundinidae</taxon>
        <taxon>Hirundo</taxon>
    </lineage>
</organism>
<accession>A0A3M0JL64</accession>
<protein>
    <submittedName>
        <fullName evidence="1">Uncharacterized protein</fullName>
    </submittedName>
</protein>
<proteinExistence type="predicted"/>
<keyword evidence="2" id="KW-1185">Reference proteome</keyword>
<name>A0A3M0JL64_HIRRU</name>
<dbReference type="EMBL" id="QRBI01000136">
    <property type="protein sequence ID" value="RMC01673.1"/>
    <property type="molecule type" value="Genomic_DNA"/>
</dbReference>